<evidence type="ECO:0000313" key="2">
    <source>
        <dbReference type="Proteomes" id="UP000253664"/>
    </source>
</evidence>
<evidence type="ECO:0000313" key="1">
    <source>
        <dbReference type="EMBL" id="RCI07628.1"/>
    </source>
</evidence>
<accession>A0A367KZN0</accession>
<reference evidence="1 2" key="1">
    <citation type="journal article" date="2015" name="BMC Genomics">
        <title>Insights from the genome of Ophiocordyceps polyrhachis-furcata to pathogenicity and host specificity in insect fungi.</title>
        <authorList>
            <person name="Wichadakul D."/>
            <person name="Kobmoo N."/>
            <person name="Ingsriswang S."/>
            <person name="Tangphatsornruang S."/>
            <person name="Chantasingh D."/>
            <person name="Luangsa-ard J.J."/>
            <person name="Eurwilaichitr L."/>
        </authorList>
    </citation>
    <scope>NUCLEOTIDE SEQUENCE [LARGE SCALE GENOMIC DNA]</scope>
    <source>
        <strain evidence="1 2">BCC 54312</strain>
    </source>
</reference>
<comment type="caution">
    <text evidence="1">The sequence shown here is derived from an EMBL/GenBank/DDBJ whole genome shotgun (WGS) entry which is preliminary data.</text>
</comment>
<sequence length="208" mass="22790">MSSRFPFSEAPVSGTKELIEQALFAIHGSPPPFQWMEVDGKSMLGSHDARDLRSYTPTFVNQFFTLAKTVYDNSVVKPRNRELAILGLTSVLDVPFVVYSHREVAAKVGLTGQQYEEGRRGKVPSGLSEEEAVAYRLGQILPALKGPLDDATWQEASSKMNKAEIVGVLHTVAGYRWVAMLEQVNGLIGMLGYNVDIPAVRTNHAVAA</sequence>
<dbReference type="PANTHER" id="PTHR34846:SF11">
    <property type="entry name" value="4-CARBOXYMUCONOLACTONE DECARBOXYLASE FAMILY PROTEIN (AFU_ORTHOLOGUE AFUA_6G11590)"/>
    <property type="match status" value="1"/>
</dbReference>
<gene>
    <name evidence="1" type="ORF">L249_1670</name>
</gene>
<dbReference type="OrthoDB" id="2567457at2759"/>
<dbReference type="Proteomes" id="UP000253664">
    <property type="component" value="Unassembled WGS sequence"/>
</dbReference>
<dbReference type="PANTHER" id="PTHR34846">
    <property type="entry name" value="4-CARBOXYMUCONOLACTONE DECARBOXYLASE FAMILY PROTEIN (AFU_ORTHOLOGUE AFUA_6G11590)"/>
    <property type="match status" value="1"/>
</dbReference>
<organism evidence="1 2">
    <name type="scientific">Ophiocordyceps polyrhachis-furcata BCC 54312</name>
    <dbReference type="NCBI Taxonomy" id="1330021"/>
    <lineage>
        <taxon>Eukaryota</taxon>
        <taxon>Fungi</taxon>
        <taxon>Dikarya</taxon>
        <taxon>Ascomycota</taxon>
        <taxon>Pezizomycotina</taxon>
        <taxon>Sordariomycetes</taxon>
        <taxon>Hypocreomycetidae</taxon>
        <taxon>Hypocreales</taxon>
        <taxon>Ophiocordycipitaceae</taxon>
        <taxon>Ophiocordyceps</taxon>
    </lineage>
</organism>
<dbReference type="Gene3D" id="1.20.1290.10">
    <property type="entry name" value="AhpD-like"/>
    <property type="match status" value="1"/>
</dbReference>
<name>A0A367KZN0_9HYPO</name>
<evidence type="ECO:0008006" key="3">
    <source>
        <dbReference type="Google" id="ProtNLM"/>
    </source>
</evidence>
<dbReference type="SUPFAM" id="SSF69118">
    <property type="entry name" value="AhpD-like"/>
    <property type="match status" value="1"/>
</dbReference>
<dbReference type="InterPro" id="IPR029032">
    <property type="entry name" value="AhpD-like"/>
</dbReference>
<proteinExistence type="predicted"/>
<dbReference type="AlphaFoldDB" id="A0A367KZN0"/>
<protein>
    <recommendedName>
        <fullName evidence="3">Carboxymuconolactone decarboxylase-like domain-containing protein</fullName>
    </recommendedName>
</protein>
<dbReference type="EMBL" id="LKCN02000026">
    <property type="protein sequence ID" value="RCI07628.1"/>
    <property type="molecule type" value="Genomic_DNA"/>
</dbReference>
<dbReference type="STRING" id="1330021.A0A367KZN0"/>
<keyword evidence="2" id="KW-1185">Reference proteome</keyword>